<evidence type="ECO:0000313" key="2">
    <source>
        <dbReference type="Proteomes" id="UP001139168"/>
    </source>
</evidence>
<dbReference type="Gene3D" id="3.40.50.1220">
    <property type="entry name" value="TPP-binding domain"/>
    <property type="match status" value="1"/>
</dbReference>
<dbReference type="RefSeq" id="WP_227889522.1">
    <property type="nucleotide sequence ID" value="NZ_JAJFZQ010000001.1"/>
</dbReference>
<accession>A0ABS8GDL9</accession>
<keyword evidence="2" id="KW-1185">Reference proteome</keyword>
<gene>
    <name evidence="1" type="ORF">LJ752_01265</name>
</gene>
<dbReference type="SUPFAM" id="SSF52467">
    <property type="entry name" value="DHS-like NAD/FAD-binding domain"/>
    <property type="match status" value="1"/>
</dbReference>
<organism evidence="1 2">
    <name type="scientific">Arthrobacter gengyunqii</name>
    <dbReference type="NCBI Taxonomy" id="2886940"/>
    <lineage>
        <taxon>Bacteria</taxon>
        <taxon>Bacillati</taxon>
        <taxon>Actinomycetota</taxon>
        <taxon>Actinomycetes</taxon>
        <taxon>Micrococcales</taxon>
        <taxon>Micrococcaceae</taxon>
        <taxon>Arthrobacter</taxon>
    </lineage>
</organism>
<dbReference type="EMBL" id="JAJFZQ010000001">
    <property type="protein sequence ID" value="MCC3264675.1"/>
    <property type="molecule type" value="Genomic_DNA"/>
</dbReference>
<reference evidence="1" key="1">
    <citation type="submission" date="2021-10" db="EMBL/GenBank/DDBJ databases">
        <title>Novel species in genus Arthrobacter.</title>
        <authorList>
            <person name="Liu Y."/>
        </authorList>
    </citation>
    <scope>NUCLEOTIDE SEQUENCE</scope>
    <source>
        <strain evidence="1">Zg-Y786</strain>
    </source>
</reference>
<dbReference type="Proteomes" id="UP001139168">
    <property type="component" value="Unassembled WGS sequence"/>
</dbReference>
<name>A0ABS8GDL9_9MICC</name>
<protein>
    <submittedName>
        <fullName evidence="1">Uncharacterized protein</fullName>
    </submittedName>
</protein>
<sequence>MVGAPVFHYHHYEPGNYLPDCVALLQMTCDPCEAARAPMGRAVVASIGRAVHRLADAVAPRGVSAQLRPAAPLDSPPR</sequence>
<dbReference type="InterPro" id="IPR029035">
    <property type="entry name" value="DHS-like_NAD/FAD-binding_dom"/>
</dbReference>
<comment type="caution">
    <text evidence="1">The sequence shown here is derived from an EMBL/GenBank/DDBJ whole genome shotgun (WGS) entry which is preliminary data.</text>
</comment>
<proteinExistence type="predicted"/>
<evidence type="ECO:0000313" key="1">
    <source>
        <dbReference type="EMBL" id="MCC3264675.1"/>
    </source>
</evidence>